<evidence type="ECO:0000256" key="1">
    <source>
        <dbReference type="HAMAP-Rule" id="MF_00122"/>
    </source>
</evidence>
<comment type="catalytic activity">
    <reaction evidence="1">
        <text>L-aspartyl-tRNA(Asn) + L-glutamine + ATP + H2O = L-asparaginyl-tRNA(Asn) + L-glutamate + ADP + phosphate + 2 H(+)</text>
        <dbReference type="Rhea" id="RHEA:14513"/>
        <dbReference type="Rhea" id="RHEA-COMP:9674"/>
        <dbReference type="Rhea" id="RHEA-COMP:9677"/>
        <dbReference type="ChEBI" id="CHEBI:15377"/>
        <dbReference type="ChEBI" id="CHEBI:15378"/>
        <dbReference type="ChEBI" id="CHEBI:29985"/>
        <dbReference type="ChEBI" id="CHEBI:30616"/>
        <dbReference type="ChEBI" id="CHEBI:43474"/>
        <dbReference type="ChEBI" id="CHEBI:58359"/>
        <dbReference type="ChEBI" id="CHEBI:78515"/>
        <dbReference type="ChEBI" id="CHEBI:78516"/>
        <dbReference type="ChEBI" id="CHEBI:456216"/>
    </reaction>
</comment>
<dbReference type="OrthoDB" id="5295223at2"/>
<evidence type="ECO:0000313" key="3">
    <source>
        <dbReference type="Proteomes" id="UP000318065"/>
    </source>
</evidence>
<dbReference type="GO" id="GO:0005524">
    <property type="term" value="F:ATP binding"/>
    <property type="evidence" value="ECO:0007669"/>
    <property type="project" value="UniProtKB-KW"/>
</dbReference>
<dbReference type="EC" id="6.3.5.-" evidence="1"/>
<comment type="catalytic activity">
    <reaction evidence="1">
        <text>L-glutamyl-tRNA(Gln) + L-glutamine + ATP + H2O = L-glutaminyl-tRNA(Gln) + L-glutamate + ADP + phosphate + H(+)</text>
        <dbReference type="Rhea" id="RHEA:17521"/>
        <dbReference type="Rhea" id="RHEA-COMP:9681"/>
        <dbReference type="Rhea" id="RHEA-COMP:9684"/>
        <dbReference type="ChEBI" id="CHEBI:15377"/>
        <dbReference type="ChEBI" id="CHEBI:15378"/>
        <dbReference type="ChEBI" id="CHEBI:29985"/>
        <dbReference type="ChEBI" id="CHEBI:30616"/>
        <dbReference type="ChEBI" id="CHEBI:43474"/>
        <dbReference type="ChEBI" id="CHEBI:58359"/>
        <dbReference type="ChEBI" id="CHEBI:78520"/>
        <dbReference type="ChEBI" id="CHEBI:78521"/>
        <dbReference type="ChEBI" id="CHEBI:456216"/>
    </reaction>
</comment>
<gene>
    <name evidence="1 2" type="primary">gatC</name>
    <name evidence="2" type="ORF">RxyAA322_01080</name>
</gene>
<keyword evidence="1" id="KW-0547">Nucleotide-binding</keyword>
<dbReference type="AlphaFoldDB" id="A0A510HEB0"/>
<comment type="function">
    <text evidence="1">Allows the formation of correctly charged Asn-tRNA(Asn) or Gln-tRNA(Gln) through the transamidation of misacylated Asp-tRNA(Asn) or Glu-tRNA(Gln) in organisms which lack either or both of asparaginyl-tRNA or glutaminyl-tRNA synthetases. The reaction takes place in the presence of glutamine and ATP through an activated phospho-Asp-tRNA(Asn) or phospho-Glu-tRNA(Gln).</text>
</comment>
<dbReference type="NCBIfam" id="TIGR00135">
    <property type="entry name" value="gatC"/>
    <property type="match status" value="1"/>
</dbReference>
<dbReference type="HAMAP" id="MF_00122">
    <property type="entry name" value="GatC"/>
    <property type="match status" value="1"/>
</dbReference>
<accession>A0A510HEB0</accession>
<dbReference type="EMBL" id="AP019791">
    <property type="protein sequence ID" value="BBL78254.1"/>
    <property type="molecule type" value="Genomic_DNA"/>
</dbReference>
<keyword evidence="1" id="KW-0648">Protein biosynthesis</keyword>
<dbReference type="InterPro" id="IPR003837">
    <property type="entry name" value="GatC"/>
</dbReference>
<dbReference type="GO" id="GO:0050567">
    <property type="term" value="F:glutaminyl-tRNA synthase (glutamine-hydrolyzing) activity"/>
    <property type="evidence" value="ECO:0007669"/>
    <property type="project" value="UniProtKB-UniRule"/>
</dbReference>
<protein>
    <recommendedName>
        <fullName evidence="1">Aspartyl/glutamyl-tRNA(Asn/Gln) amidotransferase subunit C</fullName>
        <shortName evidence="1">Asp/Glu-ADT subunit C</shortName>
        <ecNumber evidence="1">6.3.5.-</ecNumber>
    </recommendedName>
</protein>
<dbReference type="Proteomes" id="UP000318065">
    <property type="component" value="Chromosome"/>
</dbReference>
<dbReference type="GO" id="GO:0050566">
    <property type="term" value="F:asparaginyl-tRNA synthase (glutamine-hydrolyzing) activity"/>
    <property type="evidence" value="ECO:0007669"/>
    <property type="project" value="RHEA"/>
</dbReference>
<keyword evidence="3" id="KW-1185">Reference proteome</keyword>
<keyword evidence="1" id="KW-0067">ATP-binding</keyword>
<dbReference type="SUPFAM" id="SSF141000">
    <property type="entry name" value="Glu-tRNAGln amidotransferase C subunit"/>
    <property type="match status" value="1"/>
</dbReference>
<evidence type="ECO:0000313" key="2">
    <source>
        <dbReference type="EMBL" id="BBL78254.1"/>
    </source>
</evidence>
<dbReference type="GO" id="GO:0016740">
    <property type="term" value="F:transferase activity"/>
    <property type="evidence" value="ECO:0007669"/>
    <property type="project" value="UniProtKB-KW"/>
</dbReference>
<keyword evidence="1" id="KW-0436">Ligase</keyword>
<reference evidence="2" key="1">
    <citation type="journal article" date="2019" name="Microbiol. Resour. Announc.">
        <title>Complete Genome Sequence of Rubrobacter xylanophilus Strain AA3-22, Isolated from Arima Onsen in Japan.</title>
        <authorList>
            <person name="Tomariguchi N."/>
            <person name="Miyazaki K."/>
        </authorList>
    </citation>
    <scope>NUCLEOTIDE SEQUENCE [LARGE SCALE GENOMIC DNA]</scope>
    <source>
        <strain evidence="2">AA3-22</strain>
    </source>
</reference>
<dbReference type="GO" id="GO:0006412">
    <property type="term" value="P:translation"/>
    <property type="evidence" value="ECO:0007669"/>
    <property type="project" value="UniProtKB-UniRule"/>
</dbReference>
<organism evidence="2 3">
    <name type="scientific">Rubrobacter xylanophilus</name>
    <dbReference type="NCBI Taxonomy" id="49319"/>
    <lineage>
        <taxon>Bacteria</taxon>
        <taxon>Bacillati</taxon>
        <taxon>Actinomycetota</taxon>
        <taxon>Rubrobacteria</taxon>
        <taxon>Rubrobacterales</taxon>
        <taxon>Rubrobacteraceae</taxon>
        <taxon>Rubrobacter</taxon>
    </lineage>
</organism>
<name>A0A510HEB0_9ACTN</name>
<dbReference type="Pfam" id="PF02686">
    <property type="entry name" value="GatC"/>
    <property type="match status" value="1"/>
</dbReference>
<dbReference type="PANTHER" id="PTHR15004">
    <property type="entry name" value="GLUTAMYL-TRNA(GLN) AMIDOTRANSFERASE SUBUNIT C, MITOCHONDRIAL"/>
    <property type="match status" value="1"/>
</dbReference>
<proteinExistence type="inferred from homology"/>
<comment type="subunit">
    <text evidence="1">Heterotrimer of A, B and C subunits.</text>
</comment>
<comment type="similarity">
    <text evidence="1">Belongs to the GatC family.</text>
</comment>
<dbReference type="InterPro" id="IPR036113">
    <property type="entry name" value="Asp/Glu-ADT_sf_sub_c"/>
</dbReference>
<sequence>MISEEQVRHVAELARLGLTDEEVARMGGQLGAILDSIEKIRELDLEGVPPTANPLNLTNVLRPDEPRESLPREEALAAAPEAEDGMFAVPRID</sequence>
<dbReference type="RefSeq" id="WP_143526420.1">
    <property type="nucleotide sequence ID" value="NZ_AP019791.1"/>
</dbReference>
<dbReference type="PANTHER" id="PTHR15004:SF0">
    <property type="entry name" value="GLUTAMYL-TRNA(GLN) AMIDOTRANSFERASE SUBUNIT C, MITOCHONDRIAL"/>
    <property type="match status" value="1"/>
</dbReference>
<dbReference type="GO" id="GO:0006450">
    <property type="term" value="P:regulation of translational fidelity"/>
    <property type="evidence" value="ECO:0007669"/>
    <property type="project" value="InterPro"/>
</dbReference>
<keyword evidence="2" id="KW-0808">Transferase</keyword>
<dbReference type="GO" id="GO:0070681">
    <property type="term" value="P:glutaminyl-tRNAGln biosynthesis via transamidation"/>
    <property type="evidence" value="ECO:0007669"/>
    <property type="project" value="TreeGrafter"/>
</dbReference>
<dbReference type="Gene3D" id="1.10.20.60">
    <property type="entry name" value="Glu-tRNAGln amidotransferase C subunit, N-terminal domain"/>
    <property type="match status" value="1"/>
</dbReference>